<dbReference type="STRING" id="6186.A0A183JKN7"/>
<dbReference type="AlphaFoldDB" id="A0A183JKN7"/>
<gene>
    <name evidence="1" type="ORF">SCUD_LOCUS3268</name>
</gene>
<protein>
    <submittedName>
        <fullName evidence="3">Acetyltransferase</fullName>
    </submittedName>
</protein>
<accession>A0A183JKN7</accession>
<reference evidence="1 2" key="2">
    <citation type="submission" date="2018-11" db="EMBL/GenBank/DDBJ databases">
        <authorList>
            <consortium name="Pathogen Informatics"/>
        </authorList>
    </citation>
    <scope>NUCLEOTIDE SEQUENCE [LARGE SCALE GENOMIC DNA]</scope>
    <source>
        <strain evidence="1">Dakar</strain>
        <strain evidence="2">Dakar, Senegal</strain>
    </source>
</reference>
<dbReference type="Proteomes" id="UP000279833">
    <property type="component" value="Unassembled WGS sequence"/>
</dbReference>
<keyword evidence="2" id="KW-1185">Reference proteome</keyword>
<evidence type="ECO:0000313" key="2">
    <source>
        <dbReference type="Proteomes" id="UP000279833"/>
    </source>
</evidence>
<evidence type="ECO:0000313" key="3">
    <source>
        <dbReference type="WBParaSite" id="SCUD_0000326801-mRNA-1"/>
    </source>
</evidence>
<name>A0A183JKN7_9TREM</name>
<proteinExistence type="predicted"/>
<dbReference type="EMBL" id="UZAK01003611">
    <property type="protein sequence ID" value="VDO80565.1"/>
    <property type="molecule type" value="Genomic_DNA"/>
</dbReference>
<sequence>MRRYNLAVLGIRKTHLSQAGQEMLDTEEMLLYSGHEEENAPHTRGLALMLSKEARKAHMDQVSSKYP</sequence>
<dbReference type="WBParaSite" id="SCUD_0000326801-mRNA-1">
    <property type="protein sequence ID" value="SCUD_0000326801-mRNA-1"/>
    <property type="gene ID" value="SCUD_0000326801"/>
</dbReference>
<reference evidence="3" key="1">
    <citation type="submission" date="2016-06" db="UniProtKB">
        <authorList>
            <consortium name="WormBaseParasite"/>
        </authorList>
    </citation>
    <scope>IDENTIFICATION</scope>
</reference>
<evidence type="ECO:0000313" key="1">
    <source>
        <dbReference type="EMBL" id="VDO80565.1"/>
    </source>
</evidence>
<organism evidence="3">
    <name type="scientific">Schistosoma curassoni</name>
    <dbReference type="NCBI Taxonomy" id="6186"/>
    <lineage>
        <taxon>Eukaryota</taxon>
        <taxon>Metazoa</taxon>
        <taxon>Spiralia</taxon>
        <taxon>Lophotrochozoa</taxon>
        <taxon>Platyhelminthes</taxon>
        <taxon>Trematoda</taxon>
        <taxon>Digenea</taxon>
        <taxon>Strigeidida</taxon>
        <taxon>Schistosomatoidea</taxon>
        <taxon>Schistosomatidae</taxon>
        <taxon>Schistosoma</taxon>
    </lineage>
</organism>